<dbReference type="GO" id="GO:0005975">
    <property type="term" value="P:carbohydrate metabolic process"/>
    <property type="evidence" value="ECO:0007669"/>
    <property type="project" value="InterPro"/>
</dbReference>
<evidence type="ECO:0000259" key="4">
    <source>
        <dbReference type="PROSITE" id="PS50022"/>
    </source>
</evidence>
<dbReference type="SUPFAM" id="SSF49265">
    <property type="entry name" value="Fibronectin type III"/>
    <property type="match status" value="1"/>
</dbReference>
<dbReference type="PANTHER" id="PTHR42812">
    <property type="entry name" value="BETA-XYLOSIDASE"/>
    <property type="match status" value="1"/>
</dbReference>
<dbReference type="PROSITE" id="PS50022">
    <property type="entry name" value="FA58C_3"/>
    <property type="match status" value="1"/>
</dbReference>
<evidence type="ECO:0000313" key="6">
    <source>
        <dbReference type="EMBL" id="RKT58323.1"/>
    </source>
</evidence>
<dbReference type="PANTHER" id="PTHR42812:SF14">
    <property type="entry name" value="SECRETED PROTEIN"/>
    <property type="match status" value="1"/>
</dbReference>
<keyword evidence="3" id="KW-0326">Glycosidase</keyword>
<accession>A0A495WC32</accession>
<dbReference type="CDD" id="cd08982">
    <property type="entry name" value="GH43-like"/>
    <property type="match status" value="1"/>
</dbReference>
<sequence>MPVIRVVNILHLPLSCNRFNLYIMKRISLLLFVLLGFSILVEAQKTICNPLDLSYGCGGKDANKPYRECADPVIVTFKEKYYLFTTQDRGGYRMSDDLIHWKDMEFSDNVRKDAIADGTHYVAPAVAADSNYVYFFDFNGKRSPGLIIRSSDPSTGKWEPFGKIRMSADPHFWIENGKIYVYNGLGGPGECFEYDMQKKEVIPQSQSILRPRITNMDTCAGYHFGQHELARELEAGKLKYNFKRQPCPEGSWMVKHDGKYYLQYATPGTASQWYCDFVLVGDNPKGPFVEQPYNPISLNVGGFMGSAGHSCVFQDKYENWWQVSTMWVGKYTGFERRVGLFPVKFDKEGRMKVYTRFGEYPSYIPQKKFDPDKINWTGWNLLSKDKECTASSFEKGKEPSKAADEDIRTWWAARYKKPNEWLCMNLGGVKTVRAIQVNFTEIEIDKNLKDADDYNLYKLYVSKDGKNWTLLIDKSKEKAYTHDYIELEKPVKAAYIKIESIYSAKNGKFALSDLRVFGEGNGKLPKRPGNVSVLRDGKDDRYATVKWNKSQNAEGYIVQFGYRKDFLNQTIRVKDKDKTSLDIHILIPGQKYYYRVDAYNENGVVEGRNIVAD</sequence>
<gene>
    <name evidence="6" type="ORF">BC742_1396</name>
</gene>
<dbReference type="SUPFAM" id="SSF75005">
    <property type="entry name" value="Arabinanase/levansucrase/invertase"/>
    <property type="match status" value="1"/>
</dbReference>
<dbReference type="InterPro" id="IPR006710">
    <property type="entry name" value="Glyco_hydro_43"/>
</dbReference>
<dbReference type="InterPro" id="IPR008979">
    <property type="entry name" value="Galactose-bd-like_sf"/>
</dbReference>
<dbReference type="GO" id="GO:0004553">
    <property type="term" value="F:hydrolase activity, hydrolyzing O-glycosyl compounds"/>
    <property type="evidence" value="ECO:0007669"/>
    <property type="project" value="InterPro"/>
</dbReference>
<keyword evidence="7" id="KW-1185">Reference proteome</keyword>
<dbReference type="Proteomes" id="UP000269493">
    <property type="component" value="Unassembled WGS sequence"/>
</dbReference>
<dbReference type="SMART" id="SM00060">
    <property type="entry name" value="FN3"/>
    <property type="match status" value="1"/>
</dbReference>
<dbReference type="EMBL" id="RBXN01000004">
    <property type="protein sequence ID" value="RKT58323.1"/>
    <property type="molecule type" value="Genomic_DNA"/>
</dbReference>
<evidence type="ECO:0000256" key="3">
    <source>
        <dbReference type="ARBA" id="ARBA00023295"/>
    </source>
</evidence>
<comment type="caution">
    <text evidence="6">The sequence shown here is derived from an EMBL/GenBank/DDBJ whole genome shotgun (WGS) entry which is preliminary data.</text>
</comment>
<dbReference type="Gene3D" id="2.60.40.10">
    <property type="entry name" value="Immunoglobulins"/>
    <property type="match status" value="1"/>
</dbReference>
<evidence type="ECO:0000259" key="5">
    <source>
        <dbReference type="PROSITE" id="PS50853"/>
    </source>
</evidence>
<evidence type="ECO:0000256" key="2">
    <source>
        <dbReference type="ARBA" id="ARBA00022801"/>
    </source>
</evidence>
<evidence type="ECO:0000313" key="7">
    <source>
        <dbReference type="Proteomes" id="UP000269493"/>
    </source>
</evidence>
<dbReference type="OrthoDB" id="1030599at2"/>
<dbReference type="AlphaFoldDB" id="A0A495WC32"/>
<proteinExistence type="inferred from homology"/>
<dbReference type="InterPro" id="IPR003961">
    <property type="entry name" value="FN3_dom"/>
</dbReference>
<dbReference type="InterPro" id="IPR023296">
    <property type="entry name" value="Glyco_hydro_beta-prop_sf"/>
</dbReference>
<dbReference type="Gene3D" id="2.60.120.260">
    <property type="entry name" value="Galactose-binding domain-like"/>
    <property type="match status" value="1"/>
</dbReference>
<dbReference type="PROSITE" id="PS50853">
    <property type="entry name" value="FN3"/>
    <property type="match status" value="1"/>
</dbReference>
<keyword evidence="2" id="KW-0378">Hydrolase</keyword>
<dbReference type="InterPro" id="IPR036116">
    <property type="entry name" value="FN3_sf"/>
</dbReference>
<dbReference type="Gene3D" id="2.115.10.20">
    <property type="entry name" value="Glycosyl hydrolase domain, family 43"/>
    <property type="match status" value="1"/>
</dbReference>
<feature type="domain" description="Fibronectin type-III" evidence="5">
    <location>
        <begin position="527"/>
        <end position="613"/>
    </location>
</feature>
<dbReference type="InterPro" id="IPR013783">
    <property type="entry name" value="Ig-like_fold"/>
</dbReference>
<evidence type="ECO:0000256" key="1">
    <source>
        <dbReference type="ARBA" id="ARBA00009865"/>
    </source>
</evidence>
<protein>
    <submittedName>
        <fullName evidence="6">F5/8 type C domain-containing protein</fullName>
    </submittedName>
</protein>
<dbReference type="Pfam" id="PF04616">
    <property type="entry name" value="Glyco_hydro_43"/>
    <property type="match status" value="1"/>
</dbReference>
<name>A0A495WC32_9BACT</name>
<dbReference type="InterPro" id="IPR000421">
    <property type="entry name" value="FA58C"/>
</dbReference>
<dbReference type="InterPro" id="IPR051795">
    <property type="entry name" value="Glycosyl_Hydrlase_43"/>
</dbReference>
<dbReference type="Pfam" id="PF00041">
    <property type="entry name" value="fn3"/>
    <property type="match status" value="1"/>
</dbReference>
<organism evidence="6 7">
    <name type="scientific">Coprobacter fastidiosus NSB1 = JCM 33896</name>
    <dbReference type="NCBI Taxonomy" id="1349822"/>
    <lineage>
        <taxon>Bacteria</taxon>
        <taxon>Pseudomonadati</taxon>
        <taxon>Bacteroidota</taxon>
        <taxon>Bacteroidia</taxon>
        <taxon>Bacteroidales</taxon>
        <taxon>Barnesiellaceae</taxon>
        <taxon>Coprobacter</taxon>
    </lineage>
</organism>
<dbReference type="Pfam" id="PF00754">
    <property type="entry name" value="F5_F8_type_C"/>
    <property type="match status" value="1"/>
</dbReference>
<dbReference type="CDD" id="cd00063">
    <property type="entry name" value="FN3"/>
    <property type="match status" value="1"/>
</dbReference>
<dbReference type="SUPFAM" id="SSF49785">
    <property type="entry name" value="Galactose-binding domain-like"/>
    <property type="match status" value="1"/>
</dbReference>
<feature type="domain" description="F5/8 type C" evidence="4">
    <location>
        <begin position="369"/>
        <end position="519"/>
    </location>
</feature>
<reference evidence="6 7" key="1">
    <citation type="submission" date="2018-10" db="EMBL/GenBank/DDBJ databases">
        <title>Genomic Encyclopedia of Archaeal and Bacterial Type Strains, Phase II (KMG-II): from individual species to whole genera.</title>
        <authorList>
            <person name="Goeker M."/>
        </authorList>
    </citation>
    <scope>NUCLEOTIDE SEQUENCE [LARGE SCALE GENOMIC DNA]</scope>
    <source>
        <strain evidence="6 7">NSB1</strain>
    </source>
</reference>
<comment type="similarity">
    <text evidence="1">Belongs to the glycosyl hydrolase 43 family.</text>
</comment>